<dbReference type="InterPro" id="IPR027417">
    <property type="entry name" value="P-loop_NTPase"/>
</dbReference>
<dbReference type="Pfam" id="PF02374">
    <property type="entry name" value="ArsA_ATPase"/>
    <property type="match status" value="1"/>
</dbReference>
<feature type="domain" description="ArsA/GET3 Anion-transporting ATPase-like" evidence="1">
    <location>
        <begin position="11"/>
        <end position="53"/>
    </location>
</feature>
<protein>
    <recommendedName>
        <fullName evidence="1">ArsA/GET3 Anion-transporting ATPase-like domain-containing protein</fullName>
    </recommendedName>
</protein>
<dbReference type="EMBL" id="LR812490">
    <property type="protein sequence ID" value="CAC5344155.1"/>
    <property type="molecule type" value="Genomic_DNA"/>
</dbReference>
<comment type="caution">
    <text evidence="2">The sequence shown here is derived from an EMBL/GenBank/DDBJ whole genome shotgun (WGS) entry which is preliminary data.</text>
</comment>
<gene>
    <name evidence="2" type="ORF">PLAN_40570</name>
</gene>
<sequence>MGSDRNTLKRHYYDEVDFDVLIIDSAPTGTALRLLSLPEVGGWLVYEKILQTVTRNVGGFTSSI</sequence>
<dbReference type="AlphaFoldDB" id="A0A6J7ZJY3"/>
<dbReference type="Gene3D" id="3.40.50.300">
    <property type="entry name" value="P-loop containing nucleotide triphosphate hydrolases"/>
    <property type="match status" value="1"/>
</dbReference>
<reference evidence="2" key="1">
    <citation type="submission" date="2020-05" db="EMBL/GenBank/DDBJ databases">
        <authorList>
            <consortium name="Genoscope - CEA"/>
            <person name="William W."/>
        </authorList>
    </citation>
    <scope>NUCLEOTIDE SEQUENCE [LARGE SCALE GENOMIC DNA]</scope>
    <source>
        <strain evidence="2">PCC 7821</strain>
    </source>
</reference>
<evidence type="ECO:0000313" key="3">
    <source>
        <dbReference type="Proteomes" id="UP000196521"/>
    </source>
</evidence>
<accession>A0A6J7ZJY3</accession>
<proteinExistence type="predicted"/>
<dbReference type="EMBL" id="CZCZ02000014">
    <property type="protein sequence ID" value="CAC5344155.1"/>
    <property type="molecule type" value="Genomic_DNA"/>
</dbReference>
<organism evidence="2 3">
    <name type="scientific">Planktothrix rubescens CCAP 1459/22</name>
    <dbReference type="NCBI Taxonomy" id="329571"/>
    <lineage>
        <taxon>Bacteria</taxon>
        <taxon>Bacillati</taxon>
        <taxon>Cyanobacteriota</taxon>
        <taxon>Cyanophyceae</taxon>
        <taxon>Oscillatoriophycideae</taxon>
        <taxon>Oscillatoriales</taxon>
        <taxon>Microcoleaceae</taxon>
        <taxon>Planktothrix</taxon>
    </lineage>
</organism>
<evidence type="ECO:0000259" key="1">
    <source>
        <dbReference type="Pfam" id="PF02374"/>
    </source>
</evidence>
<dbReference type="InterPro" id="IPR025723">
    <property type="entry name" value="ArsA/GET3_ATPase-like"/>
</dbReference>
<dbReference type="Proteomes" id="UP000196521">
    <property type="component" value="Chromosome"/>
</dbReference>
<evidence type="ECO:0000313" key="2">
    <source>
        <dbReference type="EMBL" id="CAC5344155.1"/>
    </source>
</evidence>
<keyword evidence="3" id="KW-1185">Reference proteome</keyword>
<name>A0A6J7ZJY3_PLARU</name>